<protein>
    <submittedName>
        <fullName evidence="7">Drug/metabolite transporter (DMT)-like permease</fullName>
    </submittedName>
</protein>
<evidence type="ECO:0000313" key="8">
    <source>
        <dbReference type="Proteomes" id="UP000571084"/>
    </source>
</evidence>
<dbReference type="PANTHER" id="PTHR32322">
    <property type="entry name" value="INNER MEMBRANE TRANSPORTER"/>
    <property type="match status" value="1"/>
</dbReference>
<sequence>MRPSDFFRLFLLAAIWGSSFLFMRFVVPHVGVIATSFFRELLGALGLGAVLIVTRSSWNFEGKATRSLLLGVINSAIPFILFSLAARVLPAGYSAIFNATTPLMAVMIGTAFFGESLNWQKSFGVVLGLLGVVVLTSVGPLHFGWPEFAATLACLASAACYGIAGYLAQHWIYKDGDLDSKLVAFGSQTGATLLMVPLFTYGVVSGNVSIPVQLRQWLALAALGLGCSTAAYILYFRLIADIGALRSSSVTFLVPLFGVVFGAVFLGETLSLGHLYGGGLIAFALWLVLRRAPLIKQLVVSEVN</sequence>
<feature type="transmembrane region" description="Helical" evidence="5">
    <location>
        <begin position="149"/>
        <end position="168"/>
    </location>
</feature>
<comment type="subcellular location">
    <subcellularLocation>
        <location evidence="1">Membrane</location>
        <topology evidence="1">Multi-pass membrane protein</topology>
    </subcellularLocation>
</comment>
<keyword evidence="3 5" id="KW-1133">Transmembrane helix</keyword>
<gene>
    <name evidence="7" type="ORF">HNR39_004545</name>
</gene>
<reference evidence="7 8" key="1">
    <citation type="submission" date="2020-08" db="EMBL/GenBank/DDBJ databases">
        <title>Genomic Encyclopedia of Type Strains, Phase IV (KMG-IV): sequencing the most valuable type-strain genomes for metagenomic binning, comparative biology and taxonomic classification.</title>
        <authorList>
            <person name="Goeker M."/>
        </authorList>
    </citation>
    <scope>NUCLEOTIDE SEQUENCE [LARGE SCALE GENOMIC DNA]</scope>
    <source>
        <strain evidence="7 8">DSM 23240</strain>
    </source>
</reference>
<dbReference type="InterPro" id="IPR000620">
    <property type="entry name" value="EamA_dom"/>
</dbReference>
<evidence type="ECO:0000256" key="1">
    <source>
        <dbReference type="ARBA" id="ARBA00004141"/>
    </source>
</evidence>
<keyword evidence="2 5" id="KW-0812">Transmembrane</keyword>
<dbReference type="Pfam" id="PF00892">
    <property type="entry name" value="EamA"/>
    <property type="match status" value="2"/>
</dbReference>
<dbReference type="EMBL" id="JACHHQ010000022">
    <property type="protein sequence ID" value="MBB5202675.1"/>
    <property type="molecule type" value="Genomic_DNA"/>
</dbReference>
<dbReference type="AlphaFoldDB" id="A0A840RXN2"/>
<dbReference type="Proteomes" id="UP000571084">
    <property type="component" value="Unassembled WGS sequence"/>
</dbReference>
<feature type="transmembrane region" description="Helical" evidence="5">
    <location>
        <begin position="7"/>
        <end position="27"/>
    </location>
</feature>
<feature type="transmembrane region" description="Helical" evidence="5">
    <location>
        <begin position="248"/>
        <end position="266"/>
    </location>
</feature>
<keyword evidence="4 5" id="KW-0472">Membrane</keyword>
<dbReference type="RefSeq" id="WP_168057411.1">
    <property type="nucleotide sequence ID" value="NZ_JAAOZT010000022.1"/>
</dbReference>
<feature type="transmembrane region" description="Helical" evidence="5">
    <location>
        <begin position="92"/>
        <end position="113"/>
    </location>
</feature>
<accession>A0A840RXN2</accession>
<feature type="domain" description="EamA" evidence="6">
    <location>
        <begin position="9"/>
        <end position="136"/>
    </location>
</feature>
<dbReference type="InterPro" id="IPR037185">
    <property type="entry name" value="EmrE-like"/>
</dbReference>
<dbReference type="PANTHER" id="PTHR32322:SF9">
    <property type="entry name" value="AMINO-ACID METABOLITE EFFLUX PUMP-RELATED"/>
    <property type="match status" value="1"/>
</dbReference>
<feature type="transmembrane region" description="Helical" evidence="5">
    <location>
        <begin position="66"/>
        <end position="86"/>
    </location>
</feature>
<feature type="domain" description="EamA" evidence="6">
    <location>
        <begin position="152"/>
        <end position="289"/>
    </location>
</feature>
<evidence type="ECO:0000259" key="6">
    <source>
        <dbReference type="Pfam" id="PF00892"/>
    </source>
</evidence>
<name>A0A840RXN2_9BURK</name>
<feature type="transmembrane region" description="Helical" evidence="5">
    <location>
        <begin position="180"/>
        <end position="204"/>
    </location>
</feature>
<dbReference type="InterPro" id="IPR050638">
    <property type="entry name" value="AA-Vitamin_Transporters"/>
</dbReference>
<evidence type="ECO:0000256" key="5">
    <source>
        <dbReference type="SAM" id="Phobius"/>
    </source>
</evidence>
<evidence type="ECO:0000313" key="7">
    <source>
        <dbReference type="EMBL" id="MBB5202675.1"/>
    </source>
</evidence>
<evidence type="ECO:0000256" key="4">
    <source>
        <dbReference type="ARBA" id="ARBA00023136"/>
    </source>
</evidence>
<comment type="caution">
    <text evidence="7">The sequence shown here is derived from an EMBL/GenBank/DDBJ whole genome shotgun (WGS) entry which is preliminary data.</text>
</comment>
<feature type="transmembrane region" description="Helical" evidence="5">
    <location>
        <begin position="216"/>
        <end position="236"/>
    </location>
</feature>
<organism evidence="7 8">
    <name type="scientific">Glaciimonas immobilis</name>
    <dbReference type="NCBI Taxonomy" id="728004"/>
    <lineage>
        <taxon>Bacteria</taxon>
        <taxon>Pseudomonadati</taxon>
        <taxon>Pseudomonadota</taxon>
        <taxon>Betaproteobacteria</taxon>
        <taxon>Burkholderiales</taxon>
        <taxon>Oxalobacteraceae</taxon>
        <taxon>Glaciimonas</taxon>
    </lineage>
</organism>
<dbReference type="GO" id="GO:0016020">
    <property type="term" value="C:membrane"/>
    <property type="evidence" value="ECO:0007669"/>
    <property type="project" value="UniProtKB-SubCell"/>
</dbReference>
<keyword evidence="8" id="KW-1185">Reference proteome</keyword>
<dbReference type="SUPFAM" id="SSF103481">
    <property type="entry name" value="Multidrug resistance efflux transporter EmrE"/>
    <property type="match status" value="2"/>
</dbReference>
<feature type="transmembrane region" description="Helical" evidence="5">
    <location>
        <begin position="33"/>
        <end position="54"/>
    </location>
</feature>
<proteinExistence type="predicted"/>
<evidence type="ECO:0000256" key="3">
    <source>
        <dbReference type="ARBA" id="ARBA00022989"/>
    </source>
</evidence>
<dbReference type="Gene3D" id="1.10.3730.20">
    <property type="match status" value="1"/>
</dbReference>
<feature type="transmembrane region" description="Helical" evidence="5">
    <location>
        <begin position="272"/>
        <end position="289"/>
    </location>
</feature>
<evidence type="ECO:0000256" key="2">
    <source>
        <dbReference type="ARBA" id="ARBA00022692"/>
    </source>
</evidence>
<feature type="transmembrane region" description="Helical" evidence="5">
    <location>
        <begin position="125"/>
        <end position="143"/>
    </location>
</feature>